<dbReference type="Gene3D" id="3.30.1490.480">
    <property type="entry name" value="Endolytic murein transglycosylase"/>
    <property type="match status" value="2"/>
</dbReference>
<evidence type="ECO:0000256" key="4">
    <source>
        <dbReference type="ARBA" id="ARBA00023136"/>
    </source>
</evidence>
<dbReference type="Proteomes" id="UP000229749">
    <property type="component" value="Unassembled WGS sequence"/>
</dbReference>
<keyword evidence="4 7" id="KW-0472">Membrane</keyword>
<organism evidence="8 9">
    <name type="scientific">Candidatus Uhrbacteria bacterium CG_4_9_14_3_um_filter_36_7</name>
    <dbReference type="NCBI Taxonomy" id="1975033"/>
    <lineage>
        <taxon>Bacteria</taxon>
        <taxon>Candidatus Uhriibacteriota</taxon>
    </lineage>
</organism>
<evidence type="ECO:0000256" key="6">
    <source>
        <dbReference type="ARBA" id="ARBA00023316"/>
    </source>
</evidence>
<dbReference type="GO" id="GO:0005886">
    <property type="term" value="C:plasma membrane"/>
    <property type="evidence" value="ECO:0007669"/>
    <property type="project" value="UniProtKB-SubCell"/>
</dbReference>
<dbReference type="InterPro" id="IPR003770">
    <property type="entry name" value="MLTG-like"/>
</dbReference>
<feature type="site" description="Important for catalytic activity" evidence="7">
    <location>
        <position position="220"/>
    </location>
</feature>
<dbReference type="AlphaFoldDB" id="A0A2M7XEU0"/>
<proteinExistence type="inferred from homology"/>
<keyword evidence="6 7" id="KW-0961">Cell wall biogenesis/degradation</keyword>
<feature type="transmembrane region" description="Helical" evidence="7">
    <location>
        <begin position="6"/>
        <end position="23"/>
    </location>
</feature>
<dbReference type="PANTHER" id="PTHR30518:SF2">
    <property type="entry name" value="ENDOLYTIC MUREIN TRANSGLYCOSYLASE"/>
    <property type="match status" value="1"/>
</dbReference>
<keyword evidence="2 7" id="KW-0812">Transmembrane</keyword>
<dbReference type="HAMAP" id="MF_02065">
    <property type="entry name" value="MltG"/>
    <property type="match status" value="1"/>
</dbReference>
<sequence length="333" mass="38496">MKYISIFFITIFFIVIFLLTSFIRDSYFLNSISETKEIAFLIEEGQSAKWISQNLEDQGIIGNHLWFDFYVWLSKSEKDFQPGVFTLRPGMSYANLVREMTLIELQEVSITIPEGFTLEQIGKRLEEKELVTMDEWSVAVSEDYRNLFSFLKSQPELSNLEGYLFPDTYRFLKEVSAQEIIVKMLTNFGNKLTPDLRIEIEKQGHTIHEVITLASIIEREVRTDEDRAMVSDLFWRRLSAGMPLQADSTVNYITQKNTPSISYEDAGIDSAWNTYKYTGLPPGPIANPGIASIEAAIFPEPNVYWYFLTDASGQVYYARTNQEQNENKSKYLR</sequence>
<evidence type="ECO:0000256" key="2">
    <source>
        <dbReference type="ARBA" id="ARBA00022692"/>
    </source>
</evidence>
<dbReference type="GO" id="GO:0009252">
    <property type="term" value="P:peptidoglycan biosynthetic process"/>
    <property type="evidence" value="ECO:0007669"/>
    <property type="project" value="UniProtKB-UniRule"/>
</dbReference>
<comment type="caution">
    <text evidence="8">The sequence shown here is derived from an EMBL/GenBank/DDBJ whole genome shotgun (WGS) entry which is preliminary data.</text>
</comment>
<evidence type="ECO:0000313" key="9">
    <source>
        <dbReference type="Proteomes" id="UP000229749"/>
    </source>
</evidence>
<evidence type="ECO:0000256" key="1">
    <source>
        <dbReference type="ARBA" id="ARBA00022475"/>
    </source>
</evidence>
<dbReference type="GO" id="GO:0071555">
    <property type="term" value="P:cell wall organization"/>
    <property type="evidence" value="ECO:0007669"/>
    <property type="project" value="UniProtKB-KW"/>
</dbReference>
<keyword evidence="1 7" id="KW-1003">Cell membrane</keyword>
<comment type="catalytic activity">
    <reaction evidence="7">
        <text>a peptidoglycan chain = a peptidoglycan chain with N-acetyl-1,6-anhydromuramyl-[peptide] at the reducing end + a peptidoglycan chain with N-acetylglucosamine at the non-reducing end.</text>
        <dbReference type="EC" id="4.2.2.29"/>
    </reaction>
</comment>
<dbReference type="CDD" id="cd08010">
    <property type="entry name" value="MltG_like"/>
    <property type="match status" value="1"/>
</dbReference>
<comment type="subcellular location">
    <subcellularLocation>
        <location evidence="7">Cell membrane</location>
        <topology evidence="7">Single-pass membrane protein</topology>
    </subcellularLocation>
</comment>
<evidence type="ECO:0000256" key="7">
    <source>
        <dbReference type="HAMAP-Rule" id="MF_02065"/>
    </source>
</evidence>
<comment type="similarity">
    <text evidence="7">Belongs to the transglycosylase MltG family.</text>
</comment>
<name>A0A2M7XEU0_9BACT</name>
<dbReference type="EMBL" id="PFWS01000060">
    <property type="protein sequence ID" value="PJA46381.1"/>
    <property type="molecule type" value="Genomic_DNA"/>
</dbReference>
<reference evidence="9" key="1">
    <citation type="submission" date="2017-09" db="EMBL/GenBank/DDBJ databases">
        <title>Depth-based differentiation of microbial function through sediment-hosted aquifers and enrichment of novel symbionts in the deep terrestrial subsurface.</title>
        <authorList>
            <person name="Probst A.J."/>
            <person name="Ladd B."/>
            <person name="Jarett J.K."/>
            <person name="Geller-Mcgrath D.E."/>
            <person name="Sieber C.M.K."/>
            <person name="Emerson J.B."/>
            <person name="Anantharaman K."/>
            <person name="Thomas B.C."/>
            <person name="Malmstrom R."/>
            <person name="Stieglmeier M."/>
            <person name="Klingl A."/>
            <person name="Woyke T."/>
            <person name="Ryan C.M."/>
            <person name="Banfield J.F."/>
        </authorList>
    </citation>
    <scope>NUCLEOTIDE SEQUENCE [LARGE SCALE GENOMIC DNA]</scope>
</reference>
<dbReference type="Pfam" id="PF02618">
    <property type="entry name" value="YceG"/>
    <property type="match status" value="1"/>
</dbReference>
<dbReference type="NCBIfam" id="TIGR00247">
    <property type="entry name" value="endolytic transglycosylase MltG"/>
    <property type="match status" value="1"/>
</dbReference>
<dbReference type="PANTHER" id="PTHR30518">
    <property type="entry name" value="ENDOLYTIC MUREIN TRANSGLYCOSYLASE"/>
    <property type="match status" value="1"/>
</dbReference>
<dbReference type="GO" id="GO:0008932">
    <property type="term" value="F:lytic endotransglycosylase activity"/>
    <property type="evidence" value="ECO:0007669"/>
    <property type="project" value="UniProtKB-UniRule"/>
</dbReference>
<dbReference type="EC" id="4.2.2.29" evidence="7"/>
<protein>
    <recommendedName>
        <fullName evidence="7">Endolytic murein transglycosylase</fullName>
        <ecNumber evidence="7">4.2.2.29</ecNumber>
    </recommendedName>
    <alternativeName>
        <fullName evidence="7">Peptidoglycan lytic transglycosylase</fullName>
    </alternativeName>
    <alternativeName>
        <fullName evidence="7">Peptidoglycan polymerization terminase</fullName>
    </alternativeName>
</protein>
<keyword evidence="3 7" id="KW-1133">Transmembrane helix</keyword>
<evidence type="ECO:0000256" key="3">
    <source>
        <dbReference type="ARBA" id="ARBA00022989"/>
    </source>
</evidence>
<accession>A0A2M7XEU0</accession>
<gene>
    <name evidence="7" type="primary">mltG</name>
    <name evidence="8" type="ORF">CO172_03760</name>
</gene>
<evidence type="ECO:0000313" key="8">
    <source>
        <dbReference type="EMBL" id="PJA46381.1"/>
    </source>
</evidence>
<comment type="function">
    <text evidence="7">Functions as a peptidoglycan terminase that cleaves nascent peptidoglycan strands endolytically to terminate their elongation.</text>
</comment>
<keyword evidence="5 7" id="KW-0456">Lyase</keyword>
<evidence type="ECO:0000256" key="5">
    <source>
        <dbReference type="ARBA" id="ARBA00023239"/>
    </source>
</evidence>